<dbReference type="Pfam" id="PF14289">
    <property type="entry name" value="DUF4369"/>
    <property type="match status" value="1"/>
</dbReference>
<accession>A0A1I2AHJ3</accession>
<dbReference type="GO" id="GO:0016209">
    <property type="term" value="F:antioxidant activity"/>
    <property type="evidence" value="ECO:0007669"/>
    <property type="project" value="InterPro"/>
</dbReference>
<organism evidence="6 7">
    <name type="scientific">Thermophagus xiamenensis</name>
    <dbReference type="NCBI Taxonomy" id="385682"/>
    <lineage>
        <taxon>Bacteria</taxon>
        <taxon>Pseudomonadati</taxon>
        <taxon>Bacteroidota</taxon>
        <taxon>Bacteroidia</taxon>
        <taxon>Marinilabiliales</taxon>
        <taxon>Marinilabiliaceae</taxon>
        <taxon>Thermophagus</taxon>
    </lineage>
</organism>
<dbReference type="InterPro" id="IPR013766">
    <property type="entry name" value="Thioredoxin_domain"/>
</dbReference>
<keyword evidence="2" id="KW-0201">Cytochrome c-type biogenesis</keyword>
<dbReference type="InterPro" id="IPR025380">
    <property type="entry name" value="DUF4369"/>
</dbReference>
<evidence type="ECO:0000256" key="4">
    <source>
        <dbReference type="ARBA" id="ARBA00023284"/>
    </source>
</evidence>
<feature type="domain" description="Thioredoxin" evidence="5">
    <location>
        <begin position="231"/>
        <end position="365"/>
    </location>
</feature>
<proteinExistence type="predicted"/>
<gene>
    <name evidence="6" type="ORF">SAMN05444380_11168</name>
</gene>
<keyword evidence="3" id="KW-1015">Disulfide bond</keyword>
<dbReference type="GO" id="GO:0017004">
    <property type="term" value="P:cytochrome complex assembly"/>
    <property type="evidence" value="ECO:0007669"/>
    <property type="project" value="UniProtKB-KW"/>
</dbReference>
<dbReference type="InParanoid" id="A0A1I2AHJ3"/>
<evidence type="ECO:0000313" key="7">
    <source>
        <dbReference type="Proteomes" id="UP000181976"/>
    </source>
</evidence>
<evidence type="ECO:0000256" key="3">
    <source>
        <dbReference type="ARBA" id="ARBA00023157"/>
    </source>
</evidence>
<dbReference type="PANTHER" id="PTHR42852">
    <property type="entry name" value="THIOL:DISULFIDE INTERCHANGE PROTEIN DSBE"/>
    <property type="match status" value="1"/>
</dbReference>
<dbReference type="OrthoDB" id="9794348at2"/>
<evidence type="ECO:0000313" key="6">
    <source>
        <dbReference type="EMBL" id="SFE43465.1"/>
    </source>
</evidence>
<sequence>MRKIAFLLVIGVLLASCGKNNQYTVTGNIEGAGDGTALLQKVGKTGAETIDSVQVSDGKFQFTGTVENSELYLITINENRMPVALFLEPGNISVTGNIDSLKDAVVEGGELNKILKAFNESIPSMDRAQALQQEFMEARQAGDQQKMQALAAEYQSIMMAQQEYYHNFVRENNDNEVGAFLALNMARSLELDELEELVTSFEENIPGHPYVEELKEMLEPMKQQKAAEEAIQIGKVAPDFTLTDKDGNEVSLKDFNGKYVLLDFWASWCRPCRDEMPNVAKAYEKFGGEEFEVVGVSLDKTKEPWLKAVEEDNITWVQLHDPEGEVADIYGVQAIPFTLLLDKDGVIIEKNLRGDALQEKLDEIF</sequence>
<dbReference type="eggNOG" id="COG0526">
    <property type="taxonomic scope" value="Bacteria"/>
</dbReference>
<evidence type="ECO:0000256" key="2">
    <source>
        <dbReference type="ARBA" id="ARBA00022748"/>
    </source>
</evidence>
<keyword evidence="7" id="KW-1185">Reference proteome</keyword>
<dbReference type="RefSeq" id="WP_010526467.1">
    <property type="nucleotide sequence ID" value="NZ_AFSL01000009.1"/>
</dbReference>
<dbReference type="AlphaFoldDB" id="A0A1I2AHJ3"/>
<dbReference type="Gene3D" id="3.40.30.10">
    <property type="entry name" value="Glutaredoxin"/>
    <property type="match status" value="1"/>
</dbReference>
<protein>
    <submittedName>
        <fullName evidence="6">Peroxiredoxin</fullName>
    </submittedName>
</protein>
<dbReference type="SUPFAM" id="SSF52833">
    <property type="entry name" value="Thioredoxin-like"/>
    <property type="match status" value="1"/>
</dbReference>
<reference evidence="6 7" key="1">
    <citation type="submission" date="2016-10" db="EMBL/GenBank/DDBJ databases">
        <authorList>
            <person name="de Groot N.N."/>
        </authorList>
    </citation>
    <scope>NUCLEOTIDE SEQUENCE [LARGE SCALE GENOMIC DNA]</scope>
    <source>
        <strain evidence="6 7">DSM 19012</strain>
    </source>
</reference>
<keyword evidence="4" id="KW-0676">Redox-active center</keyword>
<dbReference type="GO" id="GO:0030313">
    <property type="term" value="C:cell envelope"/>
    <property type="evidence" value="ECO:0007669"/>
    <property type="project" value="UniProtKB-SubCell"/>
</dbReference>
<evidence type="ECO:0000256" key="1">
    <source>
        <dbReference type="ARBA" id="ARBA00004196"/>
    </source>
</evidence>
<dbReference type="GO" id="GO:0016491">
    <property type="term" value="F:oxidoreductase activity"/>
    <property type="evidence" value="ECO:0007669"/>
    <property type="project" value="InterPro"/>
</dbReference>
<dbReference type="Pfam" id="PF00578">
    <property type="entry name" value="AhpC-TSA"/>
    <property type="match status" value="1"/>
</dbReference>
<dbReference type="PANTHER" id="PTHR42852:SF6">
    <property type="entry name" value="THIOL:DISULFIDE INTERCHANGE PROTEIN DSBE"/>
    <property type="match status" value="1"/>
</dbReference>
<name>A0A1I2AHJ3_9BACT</name>
<comment type="subcellular location">
    <subcellularLocation>
        <location evidence="1">Cell envelope</location>
    </subcellularLocation>
</comment>
<dbReference type="Proteomes" id="UP000181976">
    <property type="component" value="Unassembled WGS sequence"/>
</dbReference>
<evidence type="ECO:0000259" key="5">
    <source>
        <dbReference type="PROSITE" id="PS51352"/>
    </source>
</evidence>
<dbReference type="InterPro" id="IPR000866">
    <property type="entry name" value="AhpC/TSA"/>
</dbReference>
<dbReference type="PROSITE" id="PS51257">
    <property type="entry name" value="PROKAR_LIPOPROTEIN"/>
    <property type="match status" value="1"/>
</dbReference>
<dbReference type="PROSITE" id="PS51352">
    <property type="entry name" value="THIOREDOXIN_2"/>
    <property type="match status" value="1"/>
</dbReference>
<dbReference type="STRING" id="385682.SAMN05444380_11168"/>
<dbReference type="InterPro" id="IPR036249">
    <property type="entry name" value="Thioredoxin-like_sf"/>
</dbReference>
<dbReference type="InterPro" id="IPR050553">
    <property type="entry name" value="Thioredoxin_ResA/DsbE_sf"/>
</dbReference>
<dbReference type="CDD" id="cd02966">
    <property type="entry name" value="TlpA_like_family"/>
    <property type="match status" value="1"/>
</dbReference>
<dbReference type="EMBL" id="FONA01000011">
    <property type="protein sequence ID" value="SFE43465.1"/>
    <property type="molecule type" value="Genomic_DNA"/>
</dbReference>